<dbReference type="EMBL" id="AP018448">
    <property type="protein sequence ID" value="BBC29971.1"/>
    <property type="molecule type" value="Genomic_DNA"/>
</dbReference>
<dbReference type="InterPro" id="IPR036390">
    <property type="entry name" value="WH_DNA-bd_sf"/>
</dbReference>
<dbReference type="Proteomes" id="UP001321542">
    <property type="component" value="Chromosome"/>
</dbReference>
<feature type="domain" description="HTH gntR-type" evidence="4">
    <location>
        <begin position="125"/>
        <end position="193"/>
    </location>
</feature>
<dbReference type="RefSeq" id="WP_286248234.1">
    <property type="nucleotide sequence ID" value="NZ_AP018448.1"/>
</dbReference>
<organism evidence="5 6">
    <name type="scientific">Streptomyces graminofaciens</name>
    <dbReference type="NCBI Taxonomy" id="68212"/>
    <lineage>
        <taxon>Bacteria</taxon>
        <taxon>Bacillati</taxon>
        <taxon>Actinomycetota</taxon>
        <taxon>Actinomycetes</taxon>
        <taxon>Kitasatosporales</taxon>
        <taxon>Streptomycetaceae</taxon>
        <taxon>Streptomyces</taxon>
    </lineage>
</organism>
<reference evidence="5 6" key="1">
    <citation type="journal article" date="2010" name="ChemBioChem">
        <title>Cloning and characterization of the biosynthetic gene cluster of 16-membered macrolide antibiotic FD-891: involvement of a dual functional cytochrome P450 monooxygenase catalyzing epoxidation and hydroxylation.</title>
        <authorList>
            <person name="Kudo F."/>
            <person name="Motegi A."/>
            <person name="Mizoue K."/>
            <person name="Eguchi T."/>
        </authorList>
    </citation>
    <scope>NUCLEOTIDE SEQUENCE [LARGE SCALE GENOMIC DNA]</scope>
    <source>
        <strain evidence="5 6">A-8890</strain>
    </source>
</reference>
<dbReference type="InterPro" id="IPR050679">
    <property type="entry name" value="Bact_HTH_transcr_reg"/>
</dbReference>
<dbReference type="CDD" id="cd07377">
    <property type="entry name" value="WHTH_GntR"/>
    <property type="match status" value="1"/>
</dbReference>
<keyword evidence="3" id="KW-0804">Transcription</keyword>
<dbReference type="PANTHER" id="PTHR44846">
    <property type="entry name" value="MANNOSYL-D-GLYCERATE TRANSPORT/METABOLISM SYSTEM REPRESSOR MNGR-RELATED"/>
    <property type="match status" value="1"/>
</dbReference>
<dbReference type="PANTHER" id="PTHR44846:SF1">
    <property type="entry name" value="MANNOSYL-D-GLYCERATE TRANSPORT_METABOLISM SYSTEM REPRESSOR MNGR-RELATED"/>
    <property type="match status" value="1"/>
</dbReference>
<protein>
    <recommendedName>
        <fullName evidence="4">HTH gntR-type domain-containing protein</fullName>
    </recommendedName>
</protein>
<keyword evidence="6" id="KW-1185">Reference proteome</keyword>
<keyword evidence="1" id="KW-0805">Transcription regulation</keyword>
<reference evidence="5 6" key="2">
    <citation type="journal article" date="2023" name="ChemBioChem">
        <title>Acyltransferase Domain Exchange between Two Independent Type I Polyketide Synthases in the Same Producer Strain of Macrolide Antibiotics.</title>
        <authorList>
            <person name="Kudo F."/>
            <person name="Kishikawa K."/>
            <person name="Tsuboi K."/>
            <person name="Kido T."/>
            <person name="Usui T."/>
            <person name="Hashimoto J."/>
            <person name="Shin-Ya K."/>
            <person name="Miyanaga A."/>
            <person name="Eguchi T."/>
        </authorList>
    </citation>
    <scope>NUCLEOTIDE SEQUENCE [LARGE SCALE GENOMIC DNA]</scope>
    <source>
        <strain evidence="5 6">A-8890</strain>
    </source>
</reference>
<evidence type="ECO:0000313" key="5">
    <source>
        <dbReference type="EMBL" id="BBC29971.1"/>
    </source>
</evidence>
<gene>
    <name evidence="5" type="ORF">SGFS_012650</name>
</gene>
<accession>A0ABN5VA24</accession>
<name>A0ABN5VA24_9ACTN</name>
<evidence type="ECO:0000256" key="2">
    <source>
        <dbReference type="ARBA" id="ARBA00023125"/>
    </source>
</evidence>
<dbReference type="Pfam" id="PF00392">
    <property type="entry name" value="GntR"/>
    <property type="match status" value="1"/>
</dbReference>
<dbReference type="PROSITE" id="PS50949">
    <property type="entry name" value="HTH_GNTR"/>
    <property type="match status" value="1"/>
</dbReference>
<dbReference type="InterPro" id="IPR036388">
    <property type="entry name" value="WH-like_DNA-bd_sf"/>
</dbReference>
<dbReference type="Gene3D" id="1.10.10.10">
    <property type="entry name" value="Winged helix-like DNA-binding domain superfamily/Winged helix DNA-binding domain"/>
    <property type="match status" value="1"/>
</dbReference>
<evidence type="ECO:0000256" key="3">
    <source>
        <dbReference type="ARBA" id="ARBA00023163"/>
    </source>
</evidence>
<keyword evidence="2" id="KW-0238">DNA-binding</keyword>
<proteinExistence type="predicted"/>
<dbReference type="InterPro" id="IPR000524">
    <property type="entry name" value="Tscrpt_reg_HTH_GntR"/>
</dbReference>
<dbReference type="SUPFAM" id="SSF46785">
    <property type="entry name" value="Winged helix' DNA-binding domain"/>
    <property type="match status" value="1"/>
</dbReference>
<evidence type="ECO:0000313" key="6">
    <source>
        <dbReference type="Proteomes" id="UP001321542"/>
    </source>
</evidence>
<evidence type="ECO:0000259" key="4">
    <source>
        <dbReference type="PROSITE" id="PS50949"/>
    </source>
</evidence>
<sequence length="200" mass="21834">MAVSQPTLRGVPRKSPLGGYLYVIRFSVDVVKVGMSVAPANRLHAHHGYSRGLGISVTDQWVSKPHAQAKKNEAELIKFCRFHAARVNSREYFAGLEFSSVVWFAETLPFIPAQGGVATHDIPNAPRWRQVYAALRGRIANGTYAPGQKLPSFVAICDEFEISQVTAKRVLKELREAGLAAMYPGVGTFVTELPQAPGDG</sequence>
<dbReference type="SMART" id="SM00345">
    <property type="entry name" value="HTH_GNTR"/>
    <property type="match status" value="1"/>
</dbReference>
<evidence type="ECO:0000256" key="1">
    <source>
        <dbReference type="ARBA" id="ARBA00023015"/>
    </source>
</evidence>